<dbReference type="Proteomes" id="UP001595528">
    <property type="component" value="Unassembled WGS sequence"/>
</dbReference>
<dbReference type="EC" id="2.7.13.3" evidence="2"/>
<feature type="domain" description="Histidine kinase" evidence="5">
    <location>
        <begin position="239"/>
        <end position="462"/>
    </location>
</feature>
<name>A0ABV7KYB6_9PROT</name>
<dbReference type="SUPFAM" id="SSF52172">
    <property type="entry name" value="CheY-like"/>
    <property type="match status" value="1"/>
</dbReference>
<dbReference type="SUPFAM" id="SSF55874">
    <property type="entry name" value="ATPase domain of HSP90 chaperone/DNA topoisomerase II/histidine kinase"/>
    <property type="match status" value="1"/>
</dbReference>
<comment type="catalytic activity">
    <reaction evidence="1">
        <text>ATP + protein L-histidine = ADP + protein N-phospho-L-histidine.</text>
        <dbReference type="EC" id="2.7.13.3"/>
    </reaction>
</comment>
<dbReference type="EMBL" id="JBHRTR010000023">
    <property type="protein sequence ID" value="MFC3227395.1"/>
    <property type="molecule type" value="Genomic_DNA"/>
</dbReference>
<dbReference type="GO" id="GO:0005524">
    <property type="term" value="F:ATP binding"/>
    <property type="evidence" value="ECO:0007669"/>
    <property type="project" value="UniProtKB-KW"/>
</dbReference>
<dbReference type="Pfam" id="PF02518">
    <property type="entry name" value="HATPase_c"/>
    <property type="match status" value="1"/>
</dbReference>
<reference evidence="8" key="1">
    <citation type="journal article" date="2019" name="Int. J. Syst. Evol. Microbiol.">
        <title>The Global Catalogue of Microorganisms (GCM) 10K type strain sequencing project: providing services to taxonomists for standard genome sequencing and annotation.</title>
        <authorList>
            <consortium name="The Broad Institute Genomics Platform"/>
            <consortium name="The Broad Institute Genome Sequencing Center for Infectious Disease"/>
            <person name="Wu L."/>
            <person name="Ma J."/>
        </authorList>
    </citation>
    <scope>NUCLEOTIDE SEQUENCE [LARGE SCALE GENOMIC DNA]</scope>
    <source>
        <strain evidence="8">KCTC 42964</strain>
    </source>
</reference>
<dbReference type="InterPro" id="IPR003594">
    <property type="entry name" value="HATPase_dom"/>
</dbReference>
<dbReference type="Gene3D" id="3.40.50.2300">
    <property type="match status" value="1"/>
</dbReference>
<dbReference type="Pfam" id="PF08448">
    <property type="entry name" value="PAS_4"/>
    <property type="match status" value="1"/>
</dbReference>
<dbReference type="Gene3D" id="3.30.450.20">
    <property type="entry name" value="PAS domain"/>
    <property type="match status" value="1"/>
</dbReference>
<evidence type="ECO:0000259" key="5">
    <source>
        <dbReference type="PROSITE" id="PS50109"/>
    </source>
</evidence>
<dbReference type="InterPro" id="IPR036097">
    <property type="entry name" value="HisK_dim/P_sf"/>
</dbReference>
<keyword evidence="7" id="KW-0547">Nucleotide-binding</keyword>
<dbReference type="Pfam" id="PF00072">
    <property type="entry name" value="Response_reg"/>
    <property type="match status" value="1"/>
</dbReference>
<dbReference type="InterPro" id="IPR001789">
    <property type="entry name" value="Sig_transdc_resp-reg_receiver"/>
</dbReference>
<dbReference type="CDD" id="cd00082">
    <property type="entry name" value="HisKA"/>
    <property type="match status" value="1"/>
</dbReference>
<proteinExistence type="predicted"/>
<dbReference type="InterPro" id="IPR035965">
    <property type="entry name" value="PAS-like_dom_sf"/>
</dbReference>
<dbReference type="Gene3D" id="3.30.565.10">
    <property type="entry name" value="Histidine kinase-like ATPase, C-terminal domain"/>
    <property type="match status" value="1"/>
</dbReference>
<dbReference type="SMART" id="SM00091">
    <property type="entry name" value="PAS"/>
    <property type="match status" value="1"/>
</dbReference>
<dbReference type="PANTHER" id="PTHR43065">
    <property type="entry name" value="SENSOR HISTIDINE KINASE"/>
    <property type="match status" value="1"/>
</dbReference>
<evidence type="ECO:0000256" key="3">
    <source>
        <dbReference type="ARBA" id="ARBA00022553"/>
    </source>
</evidence>
<evidence type="ECO:0000256" key="1">
    <source>
        <dbReference type="ARBA" id="ARBA00000085"/>
    </source>
</evidence>
<keyword evidence="3 4" id="KW-0597">Phosphoprotein</keyword>
<feature type="non-terminal residue" evidence="7">
    <location>
        <position position="1"/>
    </location>
</feature>
<dbReference type="RefSeq" id="WP_379899563.1">
    <property type="nucleotide sequence ID" value="NZ_JBHRTR010000023.1"/>
</dbReference>
<dbReference type="PRINTS" id="PR00344">
    <property type="entry name" value="BCTRLSENSOR"/>
</dbReference>
<evidence type="ECO:0000256" key="2">
    <source>
        <dbReference type="ARBA" id="ARBA00012438"/>
    </source>
</evidence>
<evidence type="ECO:0000259" key="6">
    <source>
        <dbReference type="PROSITE" id="PS50110"/>
    </source>
</evidence>
<dbReference type="Pfam" id="PF00512">
    <property type="entry name" value="HisKA"/>
    <property type="match status" value="1"/>
</dbReference>
<comment type="caution">
    <text evidence="7">The sequence shown here is derived from an EMBL/GenBank/DDBJ whole genome shotgun (WGS) entry which is preliminary data.</text>
</comment>
<evidence type="ECO:0000313" key="8">
    <source>
        <dbReference type="Proteomes" id="UP001595528"/>
    </source>
</evidence>
<dbReference type="InterPro" id="IPR011006">
    <property type="entry name" value="CheY-like_superfamily"/>
</dbReference>
<gene>
    <name evidence="7" type="ORF">ACFOGJ_09150</name>
</gene>
<evidence type="ECO:0000313" key="7">
    <source>
        <dbReference type="EMBL" id="MFC3227395.1"/>
    </source>
</evidence>
<dbReference type="InterPro" id="IPR004358">
    <property type="entry name" value="Sig_transdc_His_kin-like_C"/>
</dbReference>
<keyword evidence="8" id="KW-1185">Reference proteome</keyword>
<dbReference type="InterPro" id="IPR000014">
    <property type="entry name" value="PAS"/>
</dbReference>
<dbReference type="PROSITE" id="PS50110">
    <property type="entry name" value="RESPONSE_REGULATORY"/>
    <property type="match status" value="1"/>
</dbReference>
<dbReference type="SMART" id="SM00388">
    <property type="entry name" value="HisKA"/>
    <property type="match status" value="1"/>
</dbReference>
<dbReference type="Gene3D" id="1.10.287.130">
    <property type="match status" value="1"/>
</dbReference>
<protein>
    <recommendedName>
        <fullName evidence="2">histidine kinase</fullName>
        <ecNumber evidence="2">2.7.13.3</ecNumber>
    </recommendedName>
</protein>
<dbReference type="SMART" id="SM00448">
    <property type="entry name" value="REC"/>
    <property type="match status" value="1"/>
</dbReference>
<organism evidence="7 8">
    <name type="scientific">Marinibaculum pumilum</name>
    <dbReference type="NCBI Taxonomy" id="1766165"/>
    <lineage>
        <taxon>Bacteria</taxon>
        <taxon>Pseudomonadati</taxon>
        <taxon>Pseudomonadota</taxon>
        <taxon>Alphaproteobacteria</taxon>
        <taxon>Rhodospirillales</taxon>
        <taxon>Rhodospirillaceae</taxon>
        <taxon>Marinibaculum</taxon>
    </lineage>
</organism>
<dbReference type="InterPro" id="IPR036890">
    <property type="entry name" value="HATPase_C_sf"/>
</dbReference>
<dbReference type="PANTHER" id="PTHR43065:SF42">
    <property type="entry name" value="TWO-COMPONENT SENSOR PPRA"/>
    <property type="match status" value="1"/>
</dbReference>
<dbReference type="SUPFAM" id="SSF55785">
    <property type="entry name" value="PYP-like sensor domain (PAS domain)"/>
    <property type="match status" value="1"/>
</dbReference>
<dbReference type="SUPFAM" id="SSF47384">
    <property type="entry name" value="Homodimeric domain of signal transducing histidine kinase"/>
    <property type="match status" value="1"/>
</dbReference>
<accession>A0ABV7KYB6</accession>
<dbReference type="InterPro" id="IPR005467">
    <property type="entry name" value="His_kinase_dom"/>
</dbReference>
<evidence type="ECO:0000256" key="4">
    <source>
        <dbReference type="PROSITE-ProRule" id="PRU00169"/>
    </source>
</evidence>
<dbReference type="InterPro" id="IPR013656">
    <property type="entry name" value="PAS_4"/>
</dbReference>
<sequence length="621" mass="64153">LNRLAGLAGEVAAMLPEADLRLLAADPDHAAGAGDAAGADGQDREAAALPALWRAGRTVAGAPTWRAVGMSVGPGLPRLWIQLREHGGAALPGAGTGGAGSGGAASGGLLPAALAGLPVGAVLIDGEGTVLAANAAFAALSGLQNAEGRALADLVPEAEGEALRQLLSPAPAAQQAAGAEPATLHFAGSPDRSVQLIAGPGGDAEPQLVLALDVTAQKGVEQQVAHGQKMQAIGQLAGGVAHDFNNLLTAMIGFCDLLLQRHPPTDQSFADVQQIKQNALRAAGLVRQLLAFSRRQTLRPRPLDVGDVLADLRHLISRLIGERIRLTIVHGRNLGIVRVDRGQLEQVIINLAVNARDAMRDGGTLSITTSAEEIAAPLDRGSDRIPPGRYVRIDVADTGTGVPAEHADKIFDPFFTTKKQGEGTGLGLSTVYGIIRQTGGFVFLGRNGPDGATFSILLPEAVPEARDAGGAEGAEGVERPAPAPRDLTGRETLLLVEDEDAVRLFAARSLRNKGYTVMEAASGEAALELSRAFAGPIHALVTDVVMPNMDGPTLAQEVLRQRPGLAVVFMSGYAEDAVRQTLSGGELPSTFLQKPFTLNDLAVTVRAALGGAESARWPSKS</sequence>
<dbReference type="SMART" id="SM00387">
    <property type="entry name" value="HATPase_c"/>
    <property type="match status" value="1"/>
</dbReference>
<dbReference type="InterPro" id="IPR003661">
    <property type="entry name" value="HisK_dim/P_dom"/>
</dbReference>
<feature type="domain" description="Response regulatory" evidence="6">
    <location>
        <begin position="492"/>
        <end position="609"/>
    </location>
</feature>
<feature type="modified residue" description="4-aspartylphosphate" evidence="4">
    <location>
        <position position="543"/>
    </location>
</feature>
<keyword evidence="7" id="KW-0067">ATP-binding</keyword>
<dbReference type="PROSITE" id="PS50109">
    <property type="entry name" value="HIS_KIN"/>
    <property type="match status" value="1"/>
</dbReference>